<evidence type="ECO:0000259" key="6">
    <source>
        <dbReference type="Pfam" id="PF13933"/>
    </source>
</evidence>
<feature type="signal peptide" evidence="5">
    <location>
        <begin position="1"/>
        <end position="25"/>
    </location>
</feature>
<feature type="chain" id="PRO_5004034864" evidence="5">
    <location>
        <begin position="26"/>
        <end position="328"/>
    </location>
</feature>
<dbReference type="PANTHER" id="PTHR39399:SF1">
    <property type="entry name" value="PROTEIN ZPS1"/>
    <property type="match status" value="1"/>
</dbReference>
<evidence type="ECO:0000256" key="1">
    <source>
        <dbReference type="ARBA" id="ARBA00022729"/>
    </source>
</evidence>
<dbReference type="FunFam" id="3.40.390.10:FF:000043">
    <property type="entry name" value="Major allergen Asp F2"/>
    <property type="match status" value="1"/>
</dbReference>
<evidence type="ECO:0000256" key="5">
    <source>
        <dbReference type="SAM" id="SignalP"/>
    </source>
</evidence>
<proteinExistence type="inferred from homology"/>
<dbReference type="AlphaFoldDB" id="M3IHM9"/>
<protein>
    <submittedName>
        <fullName evidence="7">pH-regulated antigen PRA1</fullName>
    </submittedName>
</protein>
<dbReference type="SUPFAM" id="SSF55486">
    <property type="entry name" value="Metalloproteases ('zincins'), catalytic domain"/>
    <property type="match status" value="1"/>
</dbReference>
<evidence type="ECO:0000256" key="4">
    <source>
        <dbReference type="SAM" id="MobiDB-lite"/>
    </source>
</evidence>
<dbReference type="GO" id="GO:0005178">
    <property type="term" value="F:integrin binding"/>
    <property type="evidence" value="ECO:0007669"/>
    <property type="project" value="TreeGrafter"/>
</dbReference>
<dbReference type="Proteomes" id="UP000011777">
    <property type="component" value="Unassembled WGS sequence"/>
</dbReference>
<gene>
    <name evidence="7" type="ORF">G210_3965</name>
</gene>
<keyword evidence="8" id="KW-1185">Reference proteome</keyword>
<dbReference type="EMBL" id="AOGT01002309">
    <property type="protein sequence ID" value="EMG45831.1"/>
    <property type="molecule type" value="Genomic_DNA"/>
</dbReference>
<feature type="compositionally biased region" description="Low complexity" evidence="4">
    <location>
        <begin position="299"/>
        <end position="317"/>
    </location>
</feature>
<dbReference type="HOGENOM" id="CLU_048223_0_0_1"/>
<evidence type="ECO:0000256" key="3">
    <source>
        <dbReference type="ARBA" id="ARBA00060890"/>
    </source>
</evidence>
<keyword evidence="1 5" id="KW-0732">Signal</keyword>
<feature type="compositionally biased region" description="Acidic residues" evidence="4">
    <location>
        <begin position="265"/>
        <end position="292"/>
    </location>
</feature>
<keyword evidence="2" id="KW-0325">Glycoprotein</keyword>
<evidence type="ECO:0000313" key="7">
    <source>
        <dbReference type="EMBL" id="EMG45831.1"/>
    </source>
</evidence>
<comment type="similarity">
    <text evidence="3">Belongs to the ZPS1 family.</text>
</comment>
<dbReference type="GO" id="GO:0009986">
    <property type="term" value="C:cell surface"/>
    <property type="evidence" value="ECO:0007669"/>
    <property type="project" value="TreeGrafter"/>
</dbReference>
<dbReference type="InterPro" id="IPR039124">
    <property type="entry name" value="PRA1-like"/>
</dbReference>
<dbReference type="GO" id="GO:0009277">
    <property type="term" value="C:fungal-type cell wall"/>
    <property type="evidence" value="ECO:0007669"/>
    <property type="project" value="TreeGrafter"/>
</dbReference>
<dbReference type="GO" id="GO:0005576">
    <property type="term" value="C:extracellular region"/>
    <property type="evidence" value="ECO:0007669"/>
    <property type="project" value="TreeGrafter"/>
</dbReference>
<accession>M3IHM9</accession>
<feature type="region of interest" description="Disordered" evidence="4">
    <location>
        <begin position="253"/>
        <end position="328"/>
    </location>
</feature>
<reference evidence="7 8" key="1">
    <citation type="submission" date="2013-02" db="EMBL/GenBank/DDBJ databases">
        <title>Genome sequence of Candida maltosa Xu316, a potential industrial strain for xylitol and ethanol production.</title>
        <authorList>
            <person name="Yu J."/>
            <person name="Wang Q."/>
            <person name="Geng X."/>
            <person name="Bao W."/>
            <person name="He P."/>
            <person name="Cai J."/>
        </authorList>
    </citation>
    <scope>NUCLEOTIDE SEQUENCE [LARGE SCALE GENOMIC DNA]</scope>
    <source>
        <strain evidence="8">Xu316</strain>
    </source>
</reference>
<dbReference type="InterPro" id="IPR024079">
    <property type="entry name" value="MetalloPept_cat_dom_sf"/>
</dbReference>
<feature type="compositionally biased region" description="Basic and acidic residues" evidence="4">
    <location>
        <begin position="254"/>
        <end position="264"/>
    </location>
</feature>
<feature type="domain" description="Putative peptidase" evidence="6">
    <location>
        <begin position="9"/>
        <end position="240"/>
    </location>
</feature>
<dbReference type="Gene3D" id="3.40.390.10">
    <property type="entry name" value="Collagenase (Catalytic Domain)"/>
    <property type="match status" value="1"/>
</dbReference>
<dbReference type="GO" id="GO:0008237">
    <property type="term" value="F:metallopeptidase activity"/>
    <property type="evidence" value="ECO:0007669"/>
    <property type="project" value="InterPro"/>
</dbReference>
<name>M3IHM9_CANMX</name>
<dbReference type="OMA" id="LRCHTHE"/>
<dbReference type="PANTHER" id="PTHR39399">
    <property type="entry name" value="PROTEIN ZPS1"/>
    <property type="match status" value="1"/>
</dbReference>
<organism evidence="7 8">
    <name type="scientific">Candida maltosa (strain Xu316)</name>
    <name type="common">Yeast</name>
    <dbReference type="NCBI Taxonomy" id="1245528"/>
    <lineage>
        <taxon>Eukaryota</taxon>
        <taxon>Fungi</taxon>
        <taxon>Dikarya</taxon>
        <taxon>Ascomycota</taxon>
        <taxon>Saccharomycotina</taxon>
        <taxon>Pichiomycetes</taxon>
        <taxon>Debaryomycetaceae</taxon>
        <taxon>Candida/Lodderomyces clade</taxon>
        <taxon>Candida</taxon>
    </lineage>
</organism>
<dbReference type="eggNOG" id="ENOG502RTN8">
    <property type="taxonomic scope" value="Eukaryota"/>
</dbReference>
<dbReference type="OrthoDB" id="4689212at2759"/>
<dbReference type="InterPro" id="IPR029482">
    <property type="entry name" value="HRXXH"/>
</dbReference>
<dbReference type="Pfam" id="PF13933">
    <property type="entry name" value="HRXXH"/>
    <property type="match status" value="1"/>
</dbReference>
<sequence length="328" mass="36730">MKFSILALLSIAVAAPVTVTRIVDASPTGYDWQSNWVKSFPIDNSCNSTQFNQLSSGLNEAQLLADHAREHTLRYGYKSPFYRKYFGNESSTAEVAGVFDNVVNADKSNILFTCDDLDNKCSQDGWAGYWRGDNHSDETVICDLSFTSRRYLSQLCSNGYTVSQSDTNVYWASDLLHRFFHLQTIGQGIVGHYSDSYNSSLEYAFHNASYAVKNSDSLIYYALDVYAYDIAVPGQGCTGDNVVFDVEDFETTELEEHGHEHNDDEEHDHDEEEHDHDHDEEEHDHDHDDEEEHDHSEGASATSNAGETASTTAASSHCHTHADGEVHC</sequence>
<dbReference type="STRING" id="1245528.M3IHM9"/>
<comment type="caution">
    <text evidence="7">The sequence shown here is derived from an EMBL/GenBank/DDBJ whole genome shotgun (WGS) entry which is preliminary data.</text>
</comment>
<evidence type="ECO:0000256" key="2">
    <source>
        <dbReference type="ARBA" id="ARBA00023180"/>
    </source>
</evidence>
<evidence type="ECO:0000313" key="8">
    <source>
        <dbReference type="Proteomes" id="UP000011777"/>
    </source>
</evidence>
<dbReference type="GO" id="GO:0008270">
    <property type="term" value="F:zinc ion binding"/>
    <property type="evidence" value="ECO:0007669"/>
    <property type="project" value="TreeGrafter"/>
</dbReference>